<evidence type="ECO:0000313" key="9">
    <source>
        <dbReference type="Proteomes" id="UP000754710"/>
    </source>
</evidence>
<feature type="transmembrane region" description="Helical" evidence="6">
    <location>
        <begin position="403"/>
        <end position="430"/>
    </location>
</feature>
<accession>A0ABS7RHY4</accession>
<dbReference type="InterPro" id="IPR002575">
    <property type="entry name" value="Aminoglycoside_PTrfase"/>
</dbReference>
<feature type="transmembrane region" description="Helical" evidence="6">
    <location>
        <begin position="171"/>
        <end position="187"/>
    </location>
</feature>
<evidence type="ECO:0000259" key="7">
    <source>
        <dbReference type="Pfam" id="PF01636"/>
    </source>
</evidence>
<evidence type="ECO:0000256" key="5">
    <source>
        <dbReference type="ARBA" id="ARBA00023136"/>
    </source>
</evidence>
<feature type="transmembrane region" description="Helical" evidence="6">
    <location>
        <begin position="193"/>
        <end position="212"/>
    </location>
</feature>
<feature type="transmembrane region" description="Helical" evidence="6">
    <location>
        <begin position="27"/>
        <end position="48"/>
    </location>
</feature>
<keyword evidence="4 6" id="KW-1133">Transmembrane helix</keyword>
<keyword evidence="3 6" id="KW-0812">Transmembrane</keyword>
<evidence type="ECO:0000256" key="3">
    <source>
        <dbReference type="ARBA" id="ARBA00022692"/>
    </source>
</evidence>
<keyword evidence="5 6" id="KW-0472">Membrane</keyword>
<feature type="transmembrane region" description="Helical" evidence="6">
    <location>
        <begin position="137"/>
        <end position="159"/>
    </location>
</feature>
<dbReference type="PANTHER" id="PTHR30250">
    <property type="entry name" value="PST FAMILY PREDICTED COLANIC ACID TRANSPORTER"/>
    <property type="match status" value="1"/>
</dbReference>
<comment type="subcellular location">
    <subcellularLocation>
        <location evidence="1">Cell membrane</location>
        <topology evidence="1">Multi-pass membrane protein</topology>
    </subcellularLocation>
</comment>
<evidence type="ECO:0000256" key="2">
    <source>
        <dbReference type="ARBA" id="ARBA00022475"/>
    </source>
</evidence>
<organism evidence="8 9">
    <name type="scientific">Nocardioides jiangsuensis</name>
    <dbReference type="NCBI Taxonomy" id="2866161"/>
    <lineage>
        <taxon>Bacteria</taxon>
        <taxon>Bacillati</taxon>
        <taxon>Actinomycetota</taxon>
        <taxon>Actinomycetes</taxon>
        <taxon>Propionibacteriales</taxon>
        <taxon>Nocardioidaceae</taxon>
        <taxon>Nocardioides</taxon>
    </lineage>
</organism>
<feature type="transmembrane region" description="Helical" evidence="6">
    <location>
        <begin position="348"/>
        <end position="368"/>
    </location>
</feature>
<name>A0ABS7RHY4_9ACTN</name>
<keyword evidence="2" id="KW-1003">Cell membrane</keyword>
<reference evidence="8 9" key="1">
    <citation type="submission" date="2021-08" db="EMBL/GenBank/DDBJ databases">
        <title>Nocardioides bacterium WL0053 sp. nov., isolated from the sediment.</title>
        <authorList>
            <person name="Wang L."/>
            <person name="Zhang D."/>
            <person name="Zhang A."/>
        </authorList>
    </citation>
    <scope>NUCLEOTIDE SEQUENCE [LARGE SCALE GENOMIC DNA]</scope>
    <source>
        <strain evidence="8 9">WL0053</strain>
    </source>
</reference>
<sequence length="806" mass="85325">MATPRNPPAGLRVRLLRHLRHPLIRNGYALVLNSGSAAVLGMAFWVVAARRYDVGTVGVNAALIAALTLLSTISQLNLSNVLNRFLPGAGRRTGRVILGCYLASVGMSVVVGLVFLAGTARWSPELAFVSRDPRLSAWFMLALALWSLFVLQDGALSGLRRSSWVLGKNTVFGAVKLLVLLLPAVVAMRTGIFLAWTVSMVPLLVVGNVLMFRRLVAGRVADAAPARASVAVRPIARFVAADYVVALAGTGLISALPILVLELSGDAEAAYFSIAWSISYTLYLVSRGMATSLLVEGATEPARLGEYSYRAAVQTGVLLAPLVAATVLLAPLMMRVFGPQYAEGATTVLRLLALSAIPSAVIVVYSAVERVQGRMLRLVVVTLVVNVGALALSALLLETYGLAGIGVAWLLTQAVAATGVLLTVLLPLWLPHLDARLLTRLVRPVRGVRERVRRRRELRLLRSDYPAVARALGLDPAWRVLRVVTTVGDVSVALLGAGSPAALLKYARTPAGTEALTHTGGVVDTLAGDPRLGAWTCVLPRRLGSARTARGDLVVVEELLPGEDGRAVLGSAARDAGVASLLASAATLHTSTGRAARVDDPLLRAWVDEPVAVLAGWYTDAGRSIPAALDRLRDVLRAGLEGREVSVGWVHGDLAPGNVLLSTDGRQVCGLVDWERATSTGLPQVDVVHLLLTVRMLTEGRELGDLVCDLLPRARDGAAGAVQPGNQAAEPTGDPLDDPVLVLLTWLHHVSGIVAKTDHYAPRSVWAARNVDVVLDQLDQLDQAGHPGLAWAPWGSPPQESTTSSA</sequence>
<dbReference type="InterPro" id="IPR011009">
    <property type="entry name" value="Kinase-like_dom_sf"/>
</dbReference>
<evidence type="ECO:0000313" key="8">
    <source>
        <dbReference type="EMBL" id="MBY9074660.1"/>
    </source>
</evidence>
<dbReference type="SUPFAM" id="SSF56112">
    <property type="entry name" value="Protein kinase-like (PK-like)"/>
    <property type="match status" value="1"/>
</dbReference>
<feature type="transmembrane region" description="Helical" evidence="6">
    <location>
        <begin position="54"/>
        <end position="76"/>
    </location>
</feature>
<dbReference type="Pfam" id="PF01636">
    <property type="entry name" value="APH"/>
    <property type="match status" value="1"/>
</dbReference>
<dbReference type="Gene3D" id="3.90.1200.10">
    <property type="match status" value="1"/>
</dbReference>
<keyword evidence="9" id="KW-1185">Reference proteome</keyword>
<comment type="caution">
    <text evidence="8">The sequence shown here is derived from an EMBL/GenBank/DDBJ whole genome shotgun (WGS) entry which is preliminary data.</text>
</comment>
<dbReference type="InterPro" id="IPR050833">
    <property type="entry name" value="Poly_Biosynth_Transport"/>
</dbReference>
<proteinExistence type="predicted"/>
<gene>
    <name evidence="8" type="ORF">K1X13_07485</name>
</gene>
<evidence type="ECO:0000256" key="6">
    <source>
        <dbReference type="SAM" id="Phobius"/>
    </source>
</evidence>
<feature type="transmembrane region" description="Helical" evidence="6">
    <location>
        <begin position="307"/>
        <end position="328"/>
    </location>
</feature>
<evidence type="ECO:0000256" key="1">
    <source>
        <dbReference type="ARBA" id="ARBA00004651"/>
    </source>
</evidence>
<dbReference type="Proteomes" id="UP000754710">
    <property type="component" value="Unassembled WGS sequence"/>
</dbReference>
<feature type="transmembrane region" description="Helical" evidence="6">
    <location>
        <begin position="243"/>
        <end position="263"/>
    </location>
</feature>
<feature type="transmembrane region" description="Helical" evidence="6">
    <location>
        <begin position="96"/>
        <end position="117"/>
    </location>
</feature>
<dbReference type="PANTHER" id="PTHR30250:SF11">
    <property type="entry name" value="O-ANTIGEN TRANSPORTER-RELATED"/>
    <property type="match status" value="1"/>
</dbReference>
<evidence type="ECO:0000256" key="4">
    <source>
        <dbReference type="ARBA" id="ARBA00022989"/>
    </source>
</evidence>
<protein>
    <submittedName>
        <fullName evidence="8">Phosphotransferase</fullName>
    </submittedName>
</protein>
<feature type="transmembrane region" description="Helical" evidence="6">
    <location>
        <begin position="375"/>
        <end position="397"/>
    </location>
</feature>
<feature type="domain" description="Aminoglycoside phosphotransferase" evidence="7">
    <location>
        <begin position="543"/>
        <end position="697"/>
    </location>
</feature>
<dbReference type="RefSeq" id="WP_221024306.1">
    <property type="nucleotide sequence ID" value="NZ_JAIEZQ010000001.1"/>
</dbReference>
<dbReference type="EMBL" id="JAIEZQ010000001">
    <property type="protein sequence ID" value="MBY9074660.1"/>
    <property type="molecule type" value="Genomic_DNA"/>
</dbReference>